<dbReference type="EC" id="3.1.-.-" evidence="9"/>
<evidence type="ECO:0000256" key="9">
    <source>
        <dbReference type="HAMAP-Rule" id="MF_01471"/>
    </source>
</evidence>
<evidence type="ECO:0000256" key="3">
    <source>
        <dbReference type="ARBA" id="ARBA00022722"/>
    </source>
</evidence>
<evidence type="ECO:0000256" key="5">
    <source>
        <dbReference type="ARBA" id="ARBA00022759"/>
    </source>
</evidence>
<comment type="subunit">
    <text evidence="9">Homodimer, forms a heterotetramer with a Cas1 homodimer.</text>
</comment>
<evidence type="ECO:0000256" key="2">
    <source>
        <dbReference type="ARBA" id="ARBA00009959"/>
    </source>
</evidence>
<comment type="cofactor">
    <cofactor evidence="1 9">
        <name>Mg(2+)</name>
        <dbReference type="ChEBI" id="CHEBI:18420"/>
    </cofactor>
</comment>
<dbReference type="RefSeq" id="WP_101755680.1">
    <property type="nucleotide sequence ID" value="NZ_CP136962.1"/>
</dbReference>
<comment type="function">
    <text evidence="9">CRISPR (clustered regularly interspaced short palindromic repeat), is an adaptive immune system that provides protection against mobile genetic elements (viruses, transposable elements and conjugative plasmids). CRISPR clusters contain sequences complementary to antecedent mobile elements and target invading nucleic acids. CRISPR clusters are transcribed and processed into CRISPR RNA (crRNA). Functions as a ssRNA-specific endoribonuclease. Involved in the integration of spacer DNA into the CRISPR cassette.</text>
</comment>
<dbReference type="PANTHER" id="PTHR34405:SF3">
    <property type="entry name" value="CRISPR-ASSOCIATED ENDORIBONUCLEASE CAS2 3"/>
    <property type="match status" value="1"/>
</dbReference>
<dbReference type="AlphaFoldDB" id="A0A9X7F7P7"/>
<dbReference type="Pfam" id="PF09827">
    <property type="entry name" value="CRISPR_Cas2"/>
    <property type="match status" value="1"/>
</dbReference>
<reference evidence="10 11" key="2">
    <citation type="submission" date="2023-10" db="EMBL/GenBank/DDBJ databases">
        <authorList>
            <person name="Choi B."/>
        </authorList>
    </citation>
    <scope>NUCLEOTIDE SEQUENCE [LARGE SCALE GENOMIC DNA]</scope>
    <source>
        <strain evidence="10 11">UMB0023</strain>
    </source>
</reference>
<evidence type="ECO:0000256" key="7">
    <source>
        <dbReference type="ARBA" id="ARBA00022842"/>
    </source>
</evidence>
<keyword evidence="8 9" id="KW-0051">Antiviral defense</keyword>
<dbReference type="InterPro" id="IPR021127">
    <property type="entry name" value="CRISPR_associated_Cas2"/>
</dbReference>
<keyword evidence="6 9" id="KW-0378">Hydrolase</keyword>
<evidence type="ECO:0000313" key="11">
    <source>
        <dbReference type="Proteomes" id="UP000234781"/>
    </source>
</evidence>
<dbReference type="NCBIfam" id="TIGR01573">
    <property type="entry name" value="cas2"/>
    <property type="match status" value="1"/>
</dbReference>
<comment type="similarity">
    <text evidence="2 9">Belongs to the CRISPR-associated endoribonuclease Cas2 protein family.</text>
</comment>
<dbReference type="GO" id="GO:0046872">
    <property type="term" value="F:metal ion binding"/>
    <property type="evidence" value="ECO:0007669"/>
    <property type="project" value="UniProtKB-UniRule"/>
</dbReference>
<sequence>MKQNWLIAYDITDRKRLGRAYRFLSGQALHLQNSVFIFKGTQEEAQHLFQKLTGMLDKADDLRIYPLSPHSPIYELKGSLLAEGIVLCGHIPVISG</sequence>
<accession>A0A9X7F7P7</accession>
<reference evidence="11" key="1">
    <citation type="submission" date="2017-12" db="EMBL/GenBank/DDBJ databases">
        <title>Phylogenetic diversity of female urinary microbiome.</title>
        <authorList>
            <person name="Thomas-White K."/>
            <person name="Wolfe A.J."/>
        </authorList>
    </citation>
    <scope>NUCLEOTIDE SEQUENCE [LARGE SCALE GENOMIC DNA]</scope>
    <source>
        <strain evidence="11">UMB0023</strain>
    </source>
</reference>
<evidence type="ECO:0000256" key="4">
    <source>
        <dbReference type="ARBA" id="ARBA00022723"/>
    </source>
</evidence>
<dbReference type="Proteomes" id="UP000234781">
    <property type="component" value="Chromosome"/>
</dbReference>
<evidence type="ECO:0000313" key="10">
    <source>
        <dbReference type="EMBL" id="WOS97712.1"/>
    </source>
</evidence>
<dbReference type="CDD" id="cd09725">
    <property type="entry name" value="Cas2_I_II_III"/>
    <property type="match status" value="1"/>
</dbReference>
<dbReference type="PANTHER" id="PTHR34405">
    <property type="entry name" value="CRISPR-ASSOCIATED ENDORIBONUCLEASE CAS2"/>
    <property type="match status" value="1"/>
</dbReference>
<proteinExistence type="inferred from homology"/>
<gene>
    <name evidence="9 10" type="primary">cas2</name>
    <name evidence="10" type="ORF">CYJ98_009060</name>
</gene>
<dbReference type="SUPFAM" id="SSF143430">
    <property type="entry name" value="TTP0101/SSO1404-like"/>
    <property type="match status" value="1"/>
</dbReference>
<dbReference type="GO" id="GO:0016787">
    <property type="term" value="F:hydrolase activity"/>
    <property type="evidence" value="ECO:0007669"/>
    <property type="project" value="UniProtKB-KW"/>
</dbReference>
<evidence type="ECO:0000256" key="6">
    <source>
        <dbReference type="ARBA" id="ARBA00022801"/>
    </source>
</evidence>
<keyword evidence="11" id="KW-1185">Reference proteome</keyword>
<dbReference type="GO" id="GO:0051607">
    <property type="term" value="P:defense response to virus"/>
    <property type="evidence" value="ECO:0007669"/>
    <property type="project" value="UniProtKB-UniRule"/>
</dbReference>
<protein>
    <recommendedName>
        <fullName evidence="9">CRISPR-associated endoribonuclease Cas2</fullName>
        <ecNumber evidence="9">3.1.-.-</ecNumber>
    </recommendedName>
</protein>
<dbReference type="HAMAP" id="MF_01471">
    <property type="entry name" value="Cas2"/>
    <property type="match status" value="1"/>
</dbReference>
<organism evidence="10 11">
    <name type="scientific">Neisseria perflava</name>
    <dbReference type="NCBI Taxonomy" id="33053"/>
    <lineage>
        <taxon>Bacteria</taxon>
        <taxon>Pseudomonadati</taxon>
        <taxon>Pseudomonadota</taxon>
        <taxon>Betaproteobacteria</taxon>
        <taxon>Neisseriales</taxon>
        <taxon>Neisseriaceae</taxon>
        <taxon>Neisseria</taxon>
    </lineage>
</organism>
<dbReference type="GO" id="GO:0043571">
    <property type="term" value="P:maintenance of CRISPR repeat elements"/>
    <property type="evidence" value="ECO:0007669"/>
    <property type="project" value="UniProtKB-UniRule"/>
</dbReference>
<dbReference type="EMBL" id="CP136962">
    <property type="protein sequence ID" value="WOS97712.1"/>
    <property type="molecule type" value="Genomic_DNA"/>
</dbReference>
<feature type="binding site" evidence="9">
    <location>
        <position position="10"/>
    </location>
    <ligand>
        <name>Mg(2+)</name>
        <dbReference type="ChEBI" id="CHEBI:18420"/>
        <note>catalytic</note>
    </ligand>
</feature>
<keyword evidence="5 9" id="KW-0255">Endonuclease</keyword>
<evidence type="ECO:0000256" key="8">
    <source>
        <dbReference type="ARBA" id="ARBA00023118"/>
    </source>
</evidence>
<keyword evidence="7 9" id="KW-0460">Magnesium</keyword>
<evidence type="ECO:0000256" key="1">
    <source>
        <dbReference type="ARBA" id="ARBA00001946"/>
    </source>
</evidence>
<dbReference type="GO" id="GO:0004521">
    <property type="term" value="F:RNA endonuclease activity"/>
    <property type="evidence" value="ECO:0007669"/>
    <property type="project" value="InterPro"/>
</dbReference>
<dbReference type="Gene3D" id="3.30.70.240">
    <property type="match status" value="1"/>
</dbReference>
<name>A0A9X7F7P7_NEIPE</name>
<keyword evidence="4 9" id="KW-0479">Metal-binding</keyword>
<dbReference type="InterPro" id="IPR019199">
    <property type="entry name" value="Virulence_VapD/CRISPR_Cas2"/>
</dbReference>
<keyword evidence="3 9" id="KW-0540">Nuclease</keyword>